<evidence type="ECO:0000313" key="2">
    <source>
        <dbReference type="EMBL" id="JAD91546.1"/>
    </source>
</evidence>
<reference evidence="2" key="2">
    <citation type="journal article" date="2015" name="Data Brief">
        <title>Shoot transcriptome of the giant reed, Arundo donax.</title>
        <authorList>
            <person name="Barrero R.A."/>
            <person name="Guerrero F.D."/>
            <person name="Moolhuijzen P."/>
            <person name="Goolsby J.A."/>
            <person name="Tidwell J."/>
            <person name="Bellgard S.E."/>
            <person name="Bellgard M.I."/>
        </authorList>
    </citation>
    <scope>NUCLEOTIDE SEQUENCE</scope>
    <source>
        <tissue evidence="2">Shoot tissue taken approximately 20 cm above the soil surface</tissue>
    </source>
</reference>
<proteinExistence type="predicted"/>
<protein>
    <submittedName>
        <fullName evidence="2">Uncharacterized protein</fullName>
    </submittedName>
</protein>
<organism evidence="2">
    <name type="scientific">Arundo donax</name>
    <name type="common">Giant reed</name>
    <name type="synonym">Donax arundinaceus</name>
    <dbReference type="NCBI Taxonomy" id="35708"/>
    <lineage>
        <taxon>Eukaryota</taxon>
        <taxon>Viridiplantae</taxon>
        <taxon>Streptophyta</taxon>
        <taxon>Embryophyta</taxon>
        <taxon>Tracheophyta</taxon>
        <taxon>Spermatophyta</taxon>
        <taxon>Magnoliopsida</taxon>
        <taxon>Liliopsida</taxon>
        <taxon>Poales</taxon>
        <taxon>Poaceae</taxon>
        <taxon>PACMAD clade</taxon>
        <taxon>Arundinoideae</taxon>
        <taxon>Arundineae</taxon>
        <taxon>Arundo</taxon>
    </lineage>
</organism>
<dbReference type="AlphaFoldDB" id="A0A0A9DUT8"/>
<evidence type="ECO:0000256" key="1">
    <source>
        <dbReference type="SAM" id="MobiDB-lite"/>
    </source>
</evidence>
<dbReference type="EMBL" id="GBRH01206349">
    <property type="protein sequence ID" value="JAD91546.1"/>
    <property type="molecule type" value="Transcribed_RNA"/>
</dbReference>
<feature type="region of interest" description="Disordered" evidence="1">
    <location>
        <begin position="105"/>
        <end position="124"/>
    </location>
</feature>
<name>A0A0A9DUT8_ARUDO</name>
<accession>A0A0A9DUT8</accession>
<sequence length="124" mass="12695">MLVTVAAAPELSMLLCELATPLGGGDASHEITGEGFACLSRASTTTKTVSISSTGSGGWLAPEKELLGGASSSPSSSLDAMLILTLSNSNPRTFSANLASPFLPPPPPIWSSNTSGTNRSWKSW</sequence>
<reference evidence="2" key="1">
    <citation type="submission" date="2014-09" db="EMBL/GenBank/DDBJ databases">
        <authorList>
            <person name="Magalhaes I.L.F."/>
            <person name="Oliveira U."/>
            <person name="Santos F.R."/>
            <person name="Vidigal T.H.D.A."/>
            <person name="Brescovit A.D."/>
            <person name="Santos A.J."/>
        </authorList>
    </citation>
    <scope>NUCLEOTIDE SEQUENCE</scope>
    <source>
        <tissue evidence="2">Shoot tissue taken approximately 20 cm above the soil surface</tissue>
    </source>
</reference>
<feature type="compositionally biased region" description="Polar residues" evidence="1">
    <location>
        <begin position="110"/>
        <end position="124"/>
    </location>
</feature>